<dbReference type="Gene3D" id="3.30.110.10">
    <property type="entry name" value="Translation initiation factor 3 (IF-3), C-terminal domain"/>
    <property type="match status" value="1"/>
</dbReference>
<evidence type="ECO:0000256" key="2">
    <source>
        <dbReference type="ARBA" id="ARBA00022540"/>
    </source>
</evidence>
<dbReference type="SUPFAM" id="SSF55200">
    <property type="entry name" value="Translation initiation factor IF3, C-terminal domain"/>
    <property type="match status" value="1"/>
</dbReference>
<gene>
    <name evidence="6" type="ORF">F511_41639</name>
</gene>
<dbReference type="InterPro" id="IPR001288">
    <property type="entry name" value="Translation_initiation_fac_3"/>
</dbReference>
<dbReference type="GO" id="GO:0043022">
    <property type="term" value="F:ribosome binding"/>
    <property type="evidence" value="ECO:0007669"/>
    <property type="project" value="TreeGrafter"/>
</dbReference>
<dbReference type="Pfam" id="PF00707">
    <property type="entry name" value="IF3_C"/>
    <property type="match status" value="1"/>
</dbReference>
<dbReference type="AlphaFoldDB" id="A0A2Z7A9B9"/>
<reference evidence="6 7" key="1">
    <citation type="journal article" date="2015" name="Proc. Natl. Acad. Sci. U.S.A.">
        <title>The resurrection genome of Boea hygrometrica: A blueprint for survival of dehydration.</title>
        <authorList>
            <person name="Xiao L."/>
            <person name="Yang G."/>
            <person name="Zhang L."/>
            <person name="Yang X."/>
            <person name="Zhao S."/>
            <person name="Ji Z."/>
            <person name="Zhou Q."/>
            <person name="Hu M."/>
            <person name="Wang Y."/>
            <person name="Chen M."/>
            <person name="Xu Y."/>
            <person name="Jin H."/>
            <person name="Xiao X."/>
            <person name="Hu G."/>
            <person name="Bao F."/>
            <person name="Hu Y."/>
            <person name="Wan P."/>
            <person name="Li L."/>
            <person name="Deng X."/>
            <person name="Kuang T."/>
            <person name="Xiang C."/>
            <person name="Zhu J.K."/>
            <person name="Oliver M.J."/>
            <person name="He Y."/>
        </authorList>
    </citation>
    <scope>NUCLEOTIDE SEQUENCE [LARGE SCALE GENOMIC DNA]</scope>
    <source>
        <strain evidence="7">cv. XS01</strain>
    </source>
</reference>
<dbReference type="InterPro" id="IPR019815">
    <property type="entry name" value="Translation_initiation_fac_3_C"/>
</dbReference>
<dbReference type="PANTHER" id="PTHR10938">
    <property type="entry name" value="TRANSLATION INITIATION FACTOR IF-3"/>
    <property type="match status" value="1"/>
</dbReference>
<evidence type="ECO:0000259" key="5">
    <source>
        <dbReference type="Pfam" id="PF00707"/>
    </source>
</evidence>
<dbReference type="PANTHER" id="PTHR10938:SF0">
    <property type="entry name" value="TRANSLATION INITIATION FACTOR IF-3, MITOCHONDRIAL"/>
    <property type="match status" value="1"/>
</dbReference>
<comment type="similarity">
    <text evidence="1">Belongs to the IF-3 family.</text>
</comment>
<protein>
    <submittedName>
        <fullName evidence="6">Translation initiation factor 3 protein isoform 1</fullName>
    </submittedName>
</protein>
<keyword evidence="2 6" id="KW-0396">Initiation factor</keyword>
<organism evidence="6 7">
    <name type="scientific">Dorcoceras hygrometricum</name>
    <dbReference type="NCBI Taxonomy" id="472368"/>
    <lineage>
        <taxon>Eukaryota</taxon>
        <taxon>Viridiplantae</taxon>
        <taxon>Streptophyta</taxon>
        <taxon>Embryophyta</taxon>
        <taxon>Tracheophyta</taxon>
        <taxon>Spermatophyta</taxon>
        <taxon>Magnoliopsida</taxon>
        <taxon>eudicotyledons</taxon>
        <taxon>Gunneridae</taxon>
        <taxon>Pentapetalae</taxon>
        <taxon>asterids</taxon>
        <taxon>lamiids</taxon>
        <taxon>Lamiales</taxon>
        <taxon>Gesneriaceae</taxon>
        <taxon>Didymocarpoideae</taxon>
        <taxon>Trichosporeae</taxon>
        <taxon>Loxocarpinae</taxon>
        <taxon>Dorcoceras</taxon>
    </lineage>
</organism>
<evidence type="ECO:0000256" key="3">
    <source>
        <dbReference type="ARBA" id="ARBA00022917"/>
    </source>
</evidence>
<dbReference type="OrthoDB" id="21573at2759"/>
<dbReference type="InterPro" id="IPR036788">
    <property type="entry name" value="T_IF-3_C_sf"/>
</dbReference>
<proteinExistence type="inferred from homology"/>
<sequence>MNSLRQKWHHIWWPTPIWRNSDRFGARVGDGLLHQNGARYNIDVHDYSVRLKAARRFLKDGDKVKVIVNLKGRENEFRNKAIELLRRFQNDIGELGIEENKDFRDRNIFVVLVPNKAVAQRSQEPAGKKDNPSESEVSAGV</sequence>
<evidence type="ECO:0000313" key="7">
    <source>
        <dbReference type="Proteomes" id="UP000250235"/>
    </source>
</evidence>
<evidence type="ECO:0000313" key="6">
    <source>
        <dbReference type="EMBL" id="KZV15502.1"/>
    </source>
</evidence>
<name>A0A2Z7A9B9_9LAMI</name>
<evidence type="ECO:0000256" key="4">
    <source>
        <dbReference type="SAM" id="MobiDB-lite"/>
    </source>
</evidence>
<dbReference type="GO" id="GO:0032790">
    <property type="term" value="P:ribosome disassembly"/>
    <property type="evidence" value="ECO:0007669"/>
    <property type="project" value="TreeGrafter"/>
</dbReference>
<keyword evidence="3" id="KW-0648">Protein biosynthesis</keyword>
<accession>A0A2Z7A9B9</accession>
<feature type="region of interest" description="Disordered" evidence="4">
    <location>
        <begin position="119"/>
        <end position="141"/>
    </location>
</feature>
<dbReference type="GO" id="GO:0003743">
    <property type="term" value="F:translation initiation factor activity"/>
    <property type="evidence" value="ECO:0007669"/>
    <property type="project" value="UniProtKB-KW"/>
</dbReference>
<dbReference type="Proteomes" id="UP000250235">
    <property type="component" value="Unassembled WGS sequence"/>
</dbReference>
<evidence type="ECO:0000256" key="1">
    <source>
        <dbReference type="ARBA" id="ARBA00005439"/>
    </source>
</evidence>
<feature type="domain" description="Translation initiation factor 3 C-terminal" evidence="5">
    <location>
        <begin position="39"/>
        <end position="115"/>
    </location>
</feature>
<dbReference type="EMBL" id="KV020017">
    <property type="protein sequence ID" value="KZV15502.1"/>
    <property type="molecule type" value="Genomic_DNA"/>
</dbReference>
<keyword evidence="7" id="KW-1185">Reference proteome</keyword>